<feature type="region of interest" description="Disordered" evidence="1">
    <location>
        <begin position="573"/>
        <end position="592"/>
    </location>
</feature>
<keyword evidence="2" id="KW-0812">Transmembrane</keyword>
<reference evidence="3 4" key="1">
    <citation type="journal article" date="2019" name="Sci. Rep.">
        <title>Nanopore sequencing improves the draft genome of the human pathogenic amoeba Naegleria fowleri.</title>
        <authorList>
            <person name="Liechti N."/>
            <person name="Schurch N."/>
            <person name="Bruggmann R."/>
            <person name="Wittwer M."/>
        </authorList>
    </citation>
    <scope>NUCLEOTIDE SEQUENCE [LARGE SCALE GENOMIC DNA]</scope>
    <source>
        <strain evidence="3 4">ATCC 30894</strain>
    </source>
</reference>
<evidence type="ECO:0000313" key="3">
    <source>
        <dbReference type="EMBL" id="KAF0977971.1"/>
    </source>
</evidence>
<dbReference type="EMBL" id="VFQX01000033">
    <property type="protein sequence ID" value="KAF0977971.1"/>
    <property type="molecule type" value="Genomic_DNA"/>
</dbReference>
<dbReference type="VEuPathDB" id="AmoebaDB:FDP41_003293"/>
<dbReference type="RefSeq" id="XP_044562684.1">
    <property type="nucleotide sequence ID" value="XM_044706581.1"/>
</dbReference>
<protein>
    <submittedName>
        <fullName evidence="3">Uncharacterized protein</fullName>
    </submittedName>
</protein>
<dbReference type="GeneID" id="68110511"/>
<gene>
    <name evidence="3" type="ORF">FDP41_003293</name>
</gene>
<evidence type="ECO:0000313" key="4">
    <source>
        <dbReference type="Proteomes" id="UP000444721"/>
    </source>
</evidence>
<dbReference type="Proteomes" id="UP000444721">
    <property type="component" value="Unassembled WGS sequence"/>
</dbReference>
<name>A0A6A5BU93_NAEFO</name>
<accession>A0A6A5BU93</accession>
<keyword evidence="2" id="KW-1133">Transmembrane helix</keyword>
<evidence type="ECO:0000256" key="1">
    <source>
        <dbReference type="SAM" id="MobiDB-lite"/>
    </source>
</evidence>
<proteinExistence type="predicted"/>
<dbReference type="OMA" id="FYYRYRM"/>
<dbReference type="AlphaFoldDB" id="A0A6A5BU93"/>
<evidence type="ECO:0000256" key="2">
    <source>
        <dbReference type="SAM" id="Phobius"/>
    </source>
</evidence>
<dbReference type="VEuPathDB" id="AmoebaDB:NfTy_060310"/>
<keyword evidence="4" id="KW-1185">Reference proteome</keyword>
<comment type="caution">
    <text evidence="3">The sequence shown here is derived from an EMBL/GenBank/DDBJ whole genome shotgun (WGS) entry which is preliminary data.</text>
</comment>
<dbReference type="OrthoDB" id="10393932at2759"/>
<sequence length="592" mass="66562">MSNSVHSKTTTLNERQPLSLTFNRRSSLVEEPKFTISSNQSFYPNFSFAPQFGTFRVSIRYDTLPFLNNVSFSLSYLNVDKYNQVMNLNSGIFKDSDFDGDFDLFHFDQFSFVGNSYISGSRISILELRFTENTLLQQYRYVLRKRGPLDVSYDLTFTEFKLSTTSRIYDRFLSGSQFVNLPVGMTETFFCDSCVATYLDINDLGSKASYTLTTIPFLNNVTINAVFTLSNAMNSNSVNVWKTSMTVSITDSKVTYLVTSTLNTISDLYIQVTAVNCTDTNGNYLPQNTCPFSFSVKPNNRRVVVSSIDAAIVVTAVVLSSVILLALIISSIYFYYRYRMSKRYDVEGKSRNLRDMSSLAHLANRSSGAVNTYDESRQPYKSANDPFVRLDKLHGYSLDSSTHYVMDANVNSTFRSNPFNSLQNGIPIQETALQYGVDVRKQTPVTPQIMIPQVGSGIISGISVPLVELDIEDSQEVELQELSNVMHPPFILPQPPQPPTQVSTEIGQTLIENAQQFQSMNEYITFGNEYFTPNNSTNIVSNQEHEKDEEHDMALKQNSVETPSSMMVMTTNPSTSTAISSRCDENSSLNTC</sequence>
<feature type="transmembrane region" description="Helical" evidence="2">
    <location>
        <begin position="310"/>
        <end position="336"/>
    </location>
</feature>
<organism evidence="3 4">
    <name type="scientific">Naegleria fowleri</name>
    <name type="common">Brain eating amoeba</name>
    <dbReference type="NCBI Taxonomy" id="5763"/>
    <lineage>
        <taxon>Eukaryota</taxon>
        <taxon>Discoba</taxon>
        <taxon>Heterolobosea</taxon>
        <taxon>Tetramitia</taxon>
        <taxon>Eutetramitia</taxon>
        <taxon>Vahlkampfiidae</taxon>
        <taxon>Naegleria</taxon>
    </lineage>
</organism>
<dbReference type="VEuPathDB" id="AmoebaDB:NF0039900"/>
<keyword evidence="2" id="KW-0472">Membrane</keyword>